<feature type="transmembrane region" description="Helical" evidence="1">
    <location>
        <begin position="12"/>
        <end position="31"/>
    </location>
</feature>
<sequence>MAWLVYAHREGLSYIALVSYFTGLSTAASIAQQIHTLIRWRDIKLEQFQHANANVGNPELAIAGQSTGLDLVFYYIQYYCYNVEATLAFFWAVALTQSIFQLEPVRSLRKRANYIAKATAVILPALLVGILRLEVVQKQTLPFLILADFIMGFSMSGGGVLLIVILVKYIYTRRHLLSWNVQYGQQSNNTKSSDILAFESDNRKHRRSIYDGWLVVFTIYFQISSSQKNTRDSLAKSPDLSMERLHLDLLLFIPGVSGQEKNEQPVAATDPIIADFLPEDR</sequence>
<evidence type="ECO:0000313" key="3">
    <source>
        <dbReference type="Proteomes" id="UP001055115"/>
    </source>
</evidence>
<feature type="transmembrane region" description="Helical" evidence="1">
    <location>
        <begin position="114"/>
        <end position="131"/>
    </location>
</feature>
<comment type="caution">
    <text evidence="2">The sequence shown here is derived from an EMBL/GenBank/DDBJ whole genome shotgun (WGS) entry which is preliminary data.</text>
</comment>
<dbReference type="RefSeq" id="XP_049130949.1">
    <property type="nucleotide sequence ID" value="XM_049274992.1"/>
</dbReference>
<dbReference type="AlphaFoldDB" id="A0AA37UIT8"/>
<proteinExistence type="predicted"/>
<reference evidence="2 3" key="1">
    <citation type="submission" date="2022-03" db="EMBL/GenBank/DDBJ databases">
        <title>Genome data of Colletotrichum spp.</title>
        <authorList>
            <person name="Utami Y.D."/>
            <person name="Hiruma K."/>
        </authorList>
    </citation>
    <scope>NUCLEOTIDE SEQUENCE [LARGE SCALE GENOMIC DNA]</scope>
    <source>
        <strain evidence="2 3">MAFF 239500</strain>
    </source>
</reference>
<evidence type="ECO:0000256" key="1">
    <source>
        <dbReference type="SAM" id="Phobius"/>
    </source>
</evidence>
<keyword evidence="1" id="KW-0472">Membrane</keyword>
<keyword evidence="1" id="KW-0812">Transmembrane</keyword>
<keyword evidence="1" id="KW-1133">Transmembrane helix</keyword>
<dbReference type="EMBL" id="BQXU01000024">
    <property type="protein sequence ID" value="GKT48599.1"/>
    <property type="molecule type" value="Genomic_DNA"/>
</dbReference>
<name>A0AA37UIT8_9PEZI</name>
<protein>
    <submittedName>
        <fullName evidence="2">Uncharacterized protein</fullName>
    </submittedName>
</protein>
<dbReference type="GeneID" id="73329582"/>
<feature type="transmembrane region" description="Helical" evidence="1">
    <location>
        <begin position="143"/>
        <end position="167"/>
    </location>
</feature>
<dbReference type="Proteomes" id="UP001055115">
    <property type="component" value="Unassembled WGS sequence"/>
</dbReference>
<gene>
    <name evidence="2" type="ORF">ColSpa_08780</name>
</gene>
<keyword evidence="3" id="KW-1185">Reference proteome</keyword>
<accession>A0AA37UIT8</accession>
<organism evidence="2 3">
    <name type="scientific">Colletotrichum spaethianum</name>
    <dbReference type="NCBI Taxonomy" id="700344"/>
    <lineage>
        <taxon>Eukaryota</taxon>
        <taxon>Fungi</taxon>
        <taxon>Dikarya</taxon>
        <taxon>Ascomycota</taxon>
        <taxon>Pezizomycotina</taxon>
        <taxon>Sordariomycetes</taxon>
        <taxon>Hypocreomycetidae</taxon>
        <taxon>Glomerellales</taxon>
        <taxon>Glomerellaceae</taxon>
        <taxon>Colletotrichum</taxon>
        <taxon>Colletotrichum spaethianum species complex</taxon>
    </lineage>
</organism>
<evidence type="ECO:0000313" key="2">
    <source>
        <dbReference type="EMBL" id="GKT48599.1"/>
    </source>
</evidence>